<evidence type="ECO:0000259" key="1">
    <source>
        <dbReference type="Pfam" id="PF13490"/>
    </source>
</evidence>
<feature type="domain" description="Putative zinc-finger" evidence="1">
    <location>
        <begin position="13"/>
        <end position="46"/>
    </location>
</feature>
<proteinExistence type="predicted"/>
<dbReference type="InterPro" id="IPR024020">
    <property type="entry name" value="Anit_sigma_mycothiol_RsrA"/>
</dbReference>
<dbReference type="RefSeq" id="WP_125566779.1">
    <property type="nucleotide sequence ID" value="NZ_AP019307.1"/>
</dbReference>
<accession>A0A3G9IS08</accession>
<name>A0A3G9IS08_9ACTN</name>
<dbReference type="AlphaFoldDB" id="A0A3G9IS08"/>
<dbReference type="KEGG" id="nbe:Back2_06880"/>
<evidence type="ECO:0000313" key="2">
    <source>
        <dbReference type="EMBL" id="BBH16401.1"/>
    </source>
</evidence>
<sequence length="90" mass="9828">MSTDSTEPTPAECVDYLERIVALIDNELPGGDCAAVREHLDSCSPCLASYDIQVTVKRVVARSCSEVAPGELRSKVMLKLQEMRVQISDS</sequence>
<evidence type="ECO:0000313" key="3">
    <source>
        <dbReference type="Proteomes" id="UP000271573"/>
    </source>
</evidence>
<reference evidence="2 3" key="1">
    <citation type="submission" date="2018-11" db="EMBL/GenBank/DDBJ databases">
        <title>Complete genome sequence of Nocardioides baekrokdamisoli strain KCTC 39748.</title>
        <authorList>
            <person name="Kang S.W."/>
            <person name="Lee K.C."/>
            <person name="Kim K.K."/>
            <person name="Kim J.S."/>
            <person name="Kim D.S."/>
            <person name="Ko S.H."/>
            <person name="Yang S.H."/>
            <person name="Shin Y.K."/>
            <person name="Lee J.S."/>
        </authorList>
    </citation>
    <scope>NUCLEOTIDE SEQUENCE [LARGE SCALE GENOMIC DNA]</scope>
    <source>
        <strain evidence="2 3">KCTC 39748</strain>
    </source>
</reference>
<dbReference type="OrthoDB" id="3267840at2"/>
<keyword evidence="3" id="KW-1185">Reference proteome</keyword>
<dbReference type="InterPro" id="IPR027383">
    <property type="entry name" value="Znf_put"/>
</dbReference>
<dbReference type="Pfam" id="PF13490">
    <property type="entry name" value="zf-HC2"/>
    <property type="match status" value="1"/>
</dbReference>
<dbReference type="Proteomes" id="UP000271573">
    <property type="component" value="Chromosome"/>
</dbReference>
<dbReference type="EMBL" id="AP019307">
    <property type="protein sequence ID" value="BBH16401.1"/>
    <property type="molecule type" value="Genomic_DNA"/>
</dbReference>
<gene>
    <name evidence="2" type="primary">rsrA</name>
    <name evidence="2" type="ORF">Back2_06880</name>
</gene>
<dbReference type="NCBIfam" id="TIGR03988">
    <property type="entry name" value="antisig_RsrA"/>
    <property type="match status" value="1"/>
</dbReference>
<protein>
    <submittedName>
        <fullName evidence="2">Anti-sigma factor RsrA</fullName>
    </submittedName>
</protein>
<organism evidence="2 3">
    <name type="scientific">Nocardioides baekrokdamisoli</name>
    <dbReference type="NCBI Taxonomy" id="1804624"/>
    <lineage>
        <taxon>Bacteria</taxon>
        <taxon>Bacillati</taxon>
        <taxon>Actinomycetota</taxon>
        <taxon>Actinomycetes</taxon>
        <taxon>Propionibacteriales</taxon>
        <taxon>Nocardioidaceae</taxon>
        <taxon>Nocardioides</taxon>
    </lineage>
</organism>